<dbReference type="PANTHER" id="PTHR12688">
    <property type="entry name" value="DYNEIN LIGHT INTERMEDIATE CHAIN"/>
    <property type="match status" value="1"/>
</dbReference>
<keyword evidence="7 10" id="KW-0243">Dynein</keyword>
<reference evidence="11" key="2">
    <citation type="journal article" date="2018" name="Environ. Sci. Technol.">
        <title>The Toxicogenome of Hyalella azteca: A Model for Sediment Ecotoxicology and Evolutionary Toxicology.</title>
        <authorList>
            <person name="Poynton H.C."/>
            <person name="Hasenbein S."/>
            <person name="Benoit J.B."/>
            <person name="Sepulveda M.S."/>
            <person name="Poelchau M.F."/>
            <person name="Hughes D.S.T."/>
            <person name="Murali S.C."/>
            <person name="Chen S."/>
            <person name="Glastad K.M."/>
            <person name="Goodisman M.A.D."/>
            <person name="Werren J.H."/>
            <person name="Vineis J.H."/>
            <person name="Bowen J.L."/>
            <person name="Friedrich M."/>
            <person name="Jones J."/>
            <person name="Robertson H.M."/>
            <person name="Feyereisen R."/>
            <person name="Mechler-Hickson A."/>
            <person name="Mathers N."/>
            <person name="Lee C.E."/>
            <person name="Colbourne J.K."/>
            <person name="Biales A."/>
            <person name="Johnston J.S."/>
            <person name="Wellborn G.A."/>
            <person name="Rosendale A.J."/>
            <person name="Cridge A.G."/>
            <person name="Munoz-Torres M.C."/>
            <person name="Bain P.A."/>
            <person name="Manny A.R."/>
            <person name="Major K.M."/>
            <person name="Lambert F.N."/>
            <person name="Vulpe C.D."/>
            <person name="Tuck P."/>
            <person name="Blalock B.J."/>
            <person name="Lin Y.Y."/>
            <person name="Smith M.E."/>
            <person name="Ochoa-Acuna H."/>
            <person name="Chen M.M."/>
            <person name="Childers C.P."/>
            <person name="Qu J."/>
            <person name="Dugan S."/>
            <person name="Lee S.L."/>
            <person name="Chao H."/>
            <person name="Dinh H."/>
            <person name="Han Y."/>
            <person name="Doddapaneni H."/>
            <person name="Worley K.C."/>
            <person name="Muzny D.M."/>
            <person name="Gibbs R.A."/>
            <person name="Richards S."/>
        </authorList>
    </citation>
    <scope>NUCLEOTIDE SEQUENCE</scope>
    <source>
        <strain evidence="11">HAZT.00-mixed</strain>
        <tissue evidence="11">Whole organism</tissue>
    </source>
</reference>
<comment type="caution">
    <text evidence="11">The sequence shown here is derived from an EMBL/GenBank/DDBJ whole genome shotgun (WGS) entry which is preliminary data.</text>
</comment>
<evidence type="ECO:0000256" key="4">
    <source>
        <dbReference type="ARBA" id="ARBA00022701"/>
    </source>
</evidence>
<dbReference type="PANTHER" id="PTHR12688:SF0">
    <property type="entry name" value="DYNEIN LIGHT INTERMEDIATE CHAIN"/>
    <property type="match status" value="1"/>
</dbReference>
<keyword evidence="8 10" id="KW-0505">Motor protein</keyword>
<dbReference type="GO" id="GO:0005868">
    <property type="term" value="C:cytoplasmic dynein complex"/>
    <property type="evidence" value="ECO:0007669"/>
    <property type="project" value="UniProtKB-UniRule"/>
</dbReference>
<evidence type="ECO:0000256" key="8">
    <source>
        <dbReference type="ARBA" id="ARBA00023175"/>
    </source>
</evidence>
<dbReference type="GO" id="GO:0045504">
    <property type="term" value="F:dynein heavy chain binding"/>
    <property type="evidence" value="ECO:0007669"/>
    <property type="project" value="TreeGrafter"/>
</dbReference>
<evidence type="ECO:0000256" key="9">
    <source>
        <dbReference type="ARBA" id="ARBA00023212"/>
    </source>
</evidence>
<comment type="subunit">
    <text evidence="10">Homodimer. The cytoplasmic dynein 1 complex consists of two catalytic heavy chains (HCs) and a number of non-catalytic subunits presented by intermediate chains (ICs).</text>
</comment>
<dbReference type="AlphaFoldDB" id="A0A6A0H053"/>
<dbReference type="GO" id="GO:0005813">
    <property type="term" value="C:centrosome"/>
    <property type="evidence" value="ECO:0007669"/>
    <property type="project" value="TreeGrafter"/>
</dbReference>
<dbReference type="OrthoDB" id="27603at2759"/>
<comment type="similarity">
    <text evidence="10">Belongs to the dynein light intermediate chain family.</text>
</comment>
<protein>
    <recommendedName>
        <fullName evidence="10">Dynein light intermediate chain</fullName>
    </recommendedName>
</protein>
<keyword evidence="9 10" id="KW-0206">Cytoskeleton</keyword>
<dbReference type="GO" id="GO:0005524">
    <property type="term" value="F:ATP binding"/>
    <property type="evidence" value="ECO:0007669"/>
    <property type="project" value="UniProtKB-KW"/>
</dbReference>
<evidence type="ECO:0000256" key="3">
    <source>
        <dbReference type="ARBA" id="ARBA00022490"/>
    </source>
</evidence>
<evidence type="ECO:0000256" key="6">
    <source>
        <dbReference type="ARBA" id="ARBA00022840"/>
    </source>
</evidence>
<evidence type="ECO:0000256" key="1">
    <source>
        <dbReference type="ARBA" id="ARBA00004245"/>
    </source>
</evidence>
<evidence type="ECO:0000256" key="7">
    <source>
        <dbReference type="ARBA" id="ARBA00023017"/>
    </source>
</evidence>
<dbReference type="InterPro" id="IPR022780">
    <property type="entry name" value="Dynein_light_int_chain"/>
</dbReference>
<feature type="non-terminal residue" evidence="11">
    <location>
        <position position="81"/>
    </location>
</feature>
<gene>
    <name evidence="11" type="ORF">HAZT_HAZT008105</name>
</gene>
<evidence type="ECO:0000256" key="5">
    <source>
        <dbReference type="ARBA" id="ARBA00022741"/>
    </source>
</evidence>
<dbReference type="GO" id="GO:0007018">
    <property type="term" value="P:microtubule-based movement"/>
    <property type="evidence" value="ECO:0007669"/>
    <property type="project" value="InterPro"/>
</dbReference>
<proteinExistence type="inferred from homology"/>
<keyword evidence="2 10" id="KW-0813">Transport</keyword>
<evidence type="ECO:0000256" key="2">
    <source>
        <dbReference type="ARBA" id="ARBA00022448"/>
    </source>
</evidence>
<dbReference type="GO" id="GO:0005874">
    <property type="term" value="C:microtubule"/>
    <property type="evidence" value="ECO:0007669"/>
    <property type="project" value="UniProtKB-KW"/>
</dbReference>
<reference evidence="11" key="3">
    <citation type="submission" date="2019-06" db="EMBL/GenBank/DDBJ databases">
        <authorList>
            <person name="Poynton C."/>
            <person name="Hasenbein S."/>
            <person name="Benoit J.B."/>
            <person name="Sepulveda M.S."/>
            <person name="Poelchau M.F."/>
            <person name="Murali S.C."/>
            <person name="Chen S."/>
            <person name="Glastad K.M."/>
            <person name="Werren J.H."/>
            <person name="Vineis J.H."/>
            <person name="Bowen J.L."/>
            <person name="Friedrich M."/>
            <person name="Jones J."/>
            <person name="Robertson H.M."/>
            <person name="Feyereisen R."/>
            <person name="Mechler-Hickson A."/>
            <person name="Mathers N."/>
            <person name="Lee C.E."/>
            <person name="Colbourne J.K."/>
            <person name="Biales A."/>
            <person name="Johnston J.S."/>
            <person name="Wellborn G.A."/>
            <person name="Rosendale A.J."/>
            <person name="Cridge A.G."/>
            <person name="Munoz-Torres M.C."/>
            <person name="Bain P.A."/>
            <person name="Manny A.R."/>
            <person name="Major K.M."/>
            <person name="Lambert F.N."/>
            <person name="Vulpe C.D."/>
            <person name="Tuck P."/>
            <person name="Blalock B.J."/>
            <person name="Lin Y.-Y."/>
            <person name="Smith M.E."/>
            <person name="Ochoa-Acuna H."/>
            <person name="Chen M.-J.M."/>
            <person name="Childers C.P."/>
            <person name="Qu J."/>
            <person name="Dugan S."/>
            <person name="Lee S.L."/>
            <person name="Chao H."/>
            <person name="Dinh H."/>
            <person name="Han Y."/>
            <person name="Doddapaneni H."/>
            <person name="Worley K.C."/>
            <person name="Muzny D.M."/>
            <person name="Gibbs R.A."/>
            <person name="Richards S."/>
        </authorList>
    </citation>
    <scope>NUCLEOTIDE SEQUENCE</scope>
    <source>
        <strain evidence="11">HAZT.00-mixed</strain>
        <tissue evidence="11">Whole organism</tissue>
    </source>
</reference>
<name>A0A6A0H053_HYAAZ</name>
<dbReference type="EMBL" id="JQDR03010335">
    <property type="protein sequence ID" value="KAA0194378.1"/>
    <property type="molecule type" value="Genomic_DNA"/>
</dbReference>
<dbReference type="InterPro" id="IPR008467">
    <property type="entry name" value="Dynein1_light_intermed_chain"/>
</dbReference>
<keyword evidence="6 10" id="KW-0067">ATP-binding</keyword>
<keyword evidence="4 10" id="KW-0493">Microtubule</keyword>
<dbReference type="Pfam" id="PF05783">
    <property type="entry name" value="DLIC"/>
    <property type="match status" value="1"/>
</dbReference>
<keyword evidence="3 10" id="KW-0963">Cytoplasm</keyword>
<evidence type="ECO:0000256" key="10">
    <source>
        <dbReference type="RuleBase" id="RU366047"/>
    </source>
</evidence>
<evidence type="ECO:0000313" key="11">
    <source>
        <dbReference type="EMBL" id="KAA0194378.1"/>
    </source>
</evidence>
<dbReference type="Proteomes" id="UP000711488">
    <property type="component" value="Unassembled WGS sequence"/>
</dbReference>
<comment type="function">
    <text evidence="10">Acts as one of several non-catalytic accessory components of the cytoplasmic dynein 1 complex that are thought to be involved in linking dynein to cargos and to adapter proteins that regulate dynein function. Cytoplasmic dynein 1 acts as a motor for the intracellular retrograde motility of vesicles and organelles along microtubules. May play a role in binding dynein to membranous organelles or chromosomes.</text>
</comment>
<keyword evidence="5 10" id="KW-0547">Nucleotide-binding</keyword>
<comment type="subcellular location">
    <subcellularLocation>
        <location evidence="1 10">Cytoplasm</location>
        <location evidence="1 10">Cytoskeleton</location>
    </subcellularLocation>
</comment>
<sequence>MVAKLQCNEDPKKGSGLEYAYIDVRDEYRDEHTRLSVWMLDGDPRYSDFLQFSVNSTSLEHTVVLLTVSMETPWAIMDQLH</sequence>
<dbReference type="GO" id="GO:0000226">
    <property type="term" value="P:microtubule cytoskeleton organization"/>
    <property type="evidence" value="ECO:0007669"/>
    <property type="project" value="TreeGrafter"/>
</dbReference>
<organism evidence="11">
    <name type="scientific">Hyalella azteca</name>
    <name type="common">Amphipod</name>
    <dbReference type="NCBI Taxonomy" id="294128"/>
    <lineage>
        <taxon>Eukaryota</taxon>
        <taxon>Metazoa</taxon>
        <taxon>Ecdysozoa</taxon>
        <taxon>Arthropoda</taxon>
        <taxon>Crustacea</taxon>
        <taxon>Multicrustacea</taxon>
        <taxon>Malacostraca</taxon>
        <taxon>Eumalacostraca</taxon>
        <taxon>Peracarida</taxon>
        <taxon>Amphipoda</taxon>
        <taxon>Senticaudata</taxon>
        <taxon>Talitrida</taxon>
        <taxon>Talitroidea</taxon>
        <taxon>Hyalellidae</taxon>
        <taxon>Hyalella</taxon>
    </lineage>
</organism>
<accession>A0A6A0H053</accession>
<reference evidence="11" key="1">
    <citation type="submission" date="2014-08" db="EMBL/GenBank/DDBJ databases">
        <authorList>
            <person name="Murali S."/>
            <person name="Richards S."/>
            <person name="Bandaranaike D."/>
            <person name="Bellair M."/>
            <person name="Blankenburg K."/>
            <person name="Chao H."/>
            <person name="Dinh H."/>
            <person name="Doddapaneni H."/>
            <person name="Dugan-Rocha S."/>
            <person name="Elkadiri S."/>
            <person name="Gnanaolivu R."/>
            <person name="Hughes D."/>
            <person name="Lee S."/>
            <person name="Li M."/>
            <person name="Ming W."/>
            <person name="Munidasa M."/>
            <person name="Muniz J."/>
            <person name="Nguyen L."/>
            <person name="Osuji N."/>
            <person name="Pu L.-L."/>
            <person name="Puazo M."/>
            <person name="Skinner E."/>
            <person name="Qu C."/>
            <person name="Quiroz J."/>
            <person name="Raj R."/>
            <person name="Weissenberger G."/>
            <person name="Xin Y."/>
            <person name="Zou X."/>
            <person name="Han Y."/>
            <person name="Worley K."/>
            <person name="Muzny D."/>
            <person name="Gibbs R."/>
        </authorList>
    </citation>
    <scope>NUCLEOTIDE SEQUENCE</scope>
    <source>
        <strain evidence="11">HAZT.00-mixed</strain>
        <tissue evidence="11">Whole organism</tissue>
    </source>
</reference>